<protein>
    <recommendedName>
        <fullName evidence="3">WD40-like protein</fullName>
    </recommendedName>
</protein>
<dbReference type="RefSeq" id="WP_010418568.1">
    <property type="nucleotide sequence ID" value="NZ_MCRM02000005.1"/>
</dbReference>
<evidence type="ECO:0000313" key="1">
    <source>
        <dbReference type="EMBL" id="PNV75797.1"/>
    </source>
</evidence>
<dbReference type="Proteomes" id="UP000094669">
    <property type="component" value="Unassembled WGS sequence"/>
</dbReference>
<name>A0ABX4YL90_9LEPT</name>
<evidence type="ECO:0000313" key="2">
    <source>
        <dbReference type="Proteomes" id="UP000094669"/>
    </source>
</evidence>
<sequence length="362" mass="40255">MIAQVAGLTLIFFLGFYFFLGNPYGTARGIQRTWAWSKEGKLGMFPDPRTSFEPEKRLNGYKTKSNYIRIPEGTETSIDDSNRIEYPITAKGFLSYKKIGSAVELFSEAGELLWTKEYKSYPRIHPDGNIILFLSGDNNQVLVSDINGNPVGIKKLDGRFLTDLAFSPKPLSKGESAVLFSGGEIFLLDGAGNLLFSKTIGDKDPVFAKSLALSSDGNRIAVHFLKGNRDYIRVFDHGGGEKEEWNLGKVFPHKINLAVSQEGEVLAGVSDALVLYSKNGKVLFEKKRTKMNSVYQTVFHSGSWFAGEAEGILYFLNEKGVLLREERISSSEKPFRFFSTGTVGTAFMEGAKEIVLFQELAR</sequence>
<dbReference type="Gene3D" id="2.130.10.10">
    <property type="entry name" value="YVTN repeat-like/Quinoprotein amine dehydrogenase"/>
    <property type="match status" value="1"/>
</dbReference>
<proteinExistence type="predicted"/>
<dbReference type="InterPro" id="IPR015943">
    <property type="entry name" value="WD40/YVTN_repeat-like_dom_sf"/>
</dbReference>
<reference evidence="1" key="1">
    <citation type="submission" date="2018-01" db="EMBL/GenBank/DDBJ databases">
        <title>Genomic characterization of Leptospira inadai serogroup Lyme isolated from captured rat in Brazil and comparative analysis with human reference strain.</title>
        <authorList>
            <person name="Moreno L.Z."/>
            <person name="Loureiro A.P."/>
            <person name="Miraglia F."/>
            <person name="Kremer F.S."/>
            <person name="Eslabao M.R."/>
            <person name="Dellagostin O.A."/>
            <person name="Lilenbaum W."/>
            <person name="Moreno A.M."/>
        </authorList>
    </citation>
    <scope>NUCLEOTIDE SEQUENCE [LARGE SCALE GENOMIC DNA]</scope>
    <source>
        <strain evidence="1">M34/99</strain>
    </source>
</reference>
<comment type="caution">
    <text evidence="1">The sequence shown here is derived from an EMBL/GenBank/DDBJ whole genome shotgun (WGS) entry which is preliminary data.</text>
</comment>
<gene>
    <name evidence="1" type="ORF">BES34_007135</name>
</gene>
<dbReference type="EMBL" id="MCRM02000005">
    <property type="protein sequence ID" value="PNV75797.1"/>
    <property type="molecule type" value="Genomic_DNA"/>
</dbReference>
<dbReference type="SUPFAM" id="SSF82171">
    <property type="entry name" value="DPP6 N-terminal domain-like"/>
    <property type="match status" value="1"/>
</dbReference>
<keyword evidence="2" id="KW-1185">Reference proteome</keyword>
<evidence type="ECO:0008006" key="3">
    <source>
        <dbReference type="Google" id="ProtNLM"/>
    </source>
</evidence>
<organism evidence="1 2">
    <name type="scientific">Leptospira inadai serovar Lyme</name>
    <dbReference type="NCBI Taxonomy" id="293084"/>
    <lineage>
        <taxon>Bacteria</taxon>
        <taxon>Pseudomonadati</taxon>
        <taxon>Spirochaetota</taxon>
        <taxon>Spirochaetia</taxon>
        <taxon>Leptospirales</taxon>
        <taxon>Leptospiraceae</taxon>
        <taxon>Leptospira</taxon>
    </lineage>
</organism>
<accession>A0ABX4YL90</accession>